<feature type="chain" id="PRO_5043593570" description="Sensor domain-containing protein" evidence="1">
    <location>
        <begin position="28"/>
        <end position="249"/>
    </location>
</feature>
<reference evidence="2 3" key="1">
    <citation type="submission" date="2023-05" db="EMBL/GenBank/DDBJ databases">
        <title>Glutamicibacter sp. B1, complete genome.</title>
        <authorList>
            <person name="Long Y.H."/>
            <person name="Fang T."/>
            <person name="Li X.Y."/>
        </authorList>
    </citation>
    <scope>NUCLEOTIDE SEQUENCE [LARGE SCALE GENOMIC DNA]</scope>
    <source>
        <strain evidence="2 3">B1</strain>
    </source>
</reference>
<gene>
    <name evidence="2" type="ORF">QMQ05_12690</name>
</gene>
<dbReference type="Proteomes" id="UP001486888">
    <property type="component" value="Chromosome"/>
</dbReference>
<sequence length="249" mass="26188">MPKPLMAALPLALCTVLALSACSSTQAEMPDDETHKIAAQGTASPSPSETSQEMTTAQVATTAGAVIAAQLGFPSSAKIQGKDLEALATAPTDTLKDIVVLPAQCSTPINDLNWSPVQMGTESARTDFTNENQTITGSVEVAKLGDDGESALEAHNANVATILDKCQSVKLNGMDYTETLKFSDPKVEAADSSLYYSRNGDYAQNSLVLIKKTSEYAVMVSFVSATELSDTKFNEVATNVMNAAISQLP</sequence>
<keyword evidence="1" id="KW-0732">Signal</keyword>
<dbReference type="PROSITE" id="PS51257">
    <property type="entry name" value="PROKAR_LIPOPROTEIN"/>
    <property type="match status" value="1"/>
</dbReference>
<organism evidence="2 3">
    <name type="scientific">Glutamicibacter ectropisis</name>
    <dbReference type="NCBI Taxonomy" id="3046593"/>
    <lineage>
        <taxon>Bacteria</taxon>
        <taxon>Bacillati</taxon>
        <taxon>Actinomycetota</taxon>
        <taxon>Actinomycetes</taxon>
        <taxon>Micrococcales</taxon>
        <taxon>Micrococcaceae</taxon>
        <taxon>Glutamicibacter</taxon>
    </lineage>
</organism>
<accession>A0AAU6WC12</accession>
<name>A0AAU6WC12_9MICC</name>
<dbReference type="RefSeq" id="WP_345470522.1">
    <property type="nucleotide sequence ID" value="NZ_CP125942.1"/>
</dbReference>
<evidence type="ECO:0000313" key="2">
    <source>
        <dbReference type="EMBL" id="XAO45200.1"/>
    </source>
</evidence>
<evidence type="ECO:0000256" key="1">
    <source>
        <dbReference type="SAM" id="SignalP"/>
    </source>
</evidence>
<evidence type="ECO:0008006" key="4">
    <source>
        <dbReference type="Google" id="ProtNLM"/>
    </source>
</evidence>
<proteinExistence type="predicted"/>
<dbReference type="AlphaFoldDB" id="A0AAU6WC12"/>
<evidence type="ECO:0000313" key="3">
    <source>
        <dbReference type="Proteomes" id="UP001486888"/>
    </source>
</evidence>
<protein>
    <recommendedName>
        <fullName evidence="4">Sensor domain-containing protein</fullName>
    </recommendedName>
</protein>
<keyword evidence="3" id="KW-1185">Reference proteome</keyword>
<dbReference type="EMBL" id="CP125942">
    <property type="protein sequence ID" value="XAO45200.1"/>
    <property type="molecule type" value="Genomic_DNA"/>
</dbReference>
<feature type="signal peptide" evidence="1">
    <location>
        <begin position="1"/>
        <end position="27"/>
    </location>
</feature>
<dbReference type="KEGG" id="gey:QMQ05_12690"/>